<evidence type="ECO:0000256" key="5">
    <source>
        <dbReference type="ARBA" id="ARBA00022801"/>
    </source>
</evidence>
<reference evidence="18" key="1">
    <citation type="submission" date="2015-02" db="EMBL/GenBank/DDBJ databases">
        <title>Genome sequencing for Strongylocentrotus purpuratus.</title>
        <authorList>
            <person name="Murali S."/>
            <person name="Liu Y."/>
            <person name="Vee V."/>
            <person name="English A."/>
            <person name="Wang M."/>
            <person name="Skinner E."/>
            <person name="Han Y."/>
            <person name="Muzny D.M."/>
            <person name="Worley K.C."/>
            <person name="Gibbs R.A."/>
        </authorList>
    </citation>
    <scope>NUCLEOTIDE SEQUENCE</scope>
</reference>
<feature type="domain" description="Glycosyl hydrolase family 63 C-terminal" evidence="15">
    <location>
        <begin position="336"/>
        <end position="827"/>
    </location>
</feature>
<name>A0A7M6W8D8_STRPU</name>
<dbReference type="GO" id="GO:0009311">
    <property type="term" value="P:oligosaccharide metabolic process"/>
    <property type="evidence" value="ECO:0007669"/>
    <property type="project" value="UniProtKB-UniRule"/>
</dbReference>
<dbReference type="InterPro" id="IPR031335">
    <property type="entry name" value="Glyco_hydro_63_C"/>
</dbReference>
<dbReference type="InterPro" id="IPR004888">
    <property type="entry name" value="Glycoside_hydrolase_63"/>
</dbReference>
<feature type="domain" description="Glycosyl hydrolase family 63 N-terminal" evidence="16">
    <location>
        <begin position="93"/>
        <end position="252"/>
    </location>
</feature>
<evidence type="ECO:0000256" key="1">
    <source>
        <dbReference type="ARBA" id="ARBA00004648"/>
    </source>
</evidence>
<keyword evidence="5 13" id="KW-0378">Hydrolase</keyword>
<keyword evidence="10" id="KW-0325">Glycoprotein</keyword>
<dbReference type="InterPro" id="IPR038518">
    <property type="entry name" value="Glyco_hydro_63N_sf"/>
</dbReference>
<accession>A0A7M6W8D8</accession>
<dbReference type="Gene3D" id="2.70.98.110">
    <property type="entry name" value="Glycosyl hydrolase family 63, N-terminal domain"/>
    <property type="match status" value="1"/>
</dbReference>
<evidence type="ECO:0000256" key="13">
    <source>
        <dbReference type="RuleBase" id="RU368089"/>
    </source>
</evidence>
<evidence type="ECO:0000256" key="12">
    <source>
        <dbReference type="ARBA" id="ARBA00038888"/>
    </source>
</evidence>
<dbReference type="InterPro" id="IPR012341">
    <property type="entry name" value="6hp_glycosidase-like_sf"/>
</dbReference>
<dbReference type="FunFam" id="1.50.10.10:FF:000009">
    <property type="entry name" value="mannosyl-oligosaccharide glucosidase"/>
    <property type="match status" value="1"/>
</dbReference>
<dbReference type="AlphaFoldDB" id="A0A7M6W8D8"/>
<feature type="compositionally biased region" description="Basic and acidic residues" evidence="14">
    <location>
        <begin position="546"/>
        <end position="555"/>
    </location>
</feature>
<proteinExistence type="inferred from homology"/>
<dbReference type="Pfam" id="PF03200">
    <property type="entry name" value="Glyco_hydro_63"/>
    <property type="match status" value="1"/>
</dbReference>
<evidence type="ECO:0000256" key="2">
    <source>
        <dbReference type="ARBA" id="ARBA00004740"/>
    </source>
</evidence>
<dbReference type="InterPro" id="IPR008928">
    <property type="entry name" value="6-hairpin_glycosidase_sf"/>
</dbReference>
<dbReference type="EnsemblMetazoa" id="NM_001163807">
    <property type="protein sequence ID" value="NP_001157279"/>
    <property type="gene ID" value="GeneID_591837"/>
</dbReference>
<dbReference type="GeneID" id="591837"/>
<evidence type="ECO:0000256" key="8">
    <source>
        <dbReference type="ARBA" id="ARBA00022989"/>
    </source>
</evidence>
<comment type="catalytic activity">
    <reaction evidence="13">
        <text>N(4)-(alpha-D-Glc-(1-&gt;2)-alpha-D-Glc-(1-&gt;3)-alpha-D-Glc-(1-&gt;3)-alpha-D-Man-(1-&gt;2)-alpha-D-Man-(1-&gt;2)-alpha-D-Man-(1-&gt;3)-[alpha-D-Man-(1-&gt;2)-alpha-D-Man-(1-&gt;3)-[alpha-D-Man-(1-&gt;2)-alpha-D-Man-(1-&gt;6)]-alpha-D-Man-(1-&gt;6)]-beta-D-Man-(1-&gt;4)-beta-D-GlcNAc-(1-&gt;4)-beta-D-GlcNAc)-L-asparaginyl-[protein] + H2O = N(4)-(alpha-D-Glc-(1-&gt;3)-alpha-D-Glc-(1-&gt;3)-alpha-D-Man-(1-&gt;2)-alpha-D-Man-(1-&gt;2)-alpha-D-Man-(1-&gt;3)-[alpha-D-Man-(1-&gt;2)-alpha-D-Man-(1-&gt;3)-[alpha-D-Man-(1-&gt;2)-alpha-D-Man-(1-&gt;6)]-alpha-D-Man-(1-&gt;6)]-beta-D-Man-(1-&gt;4)-beta-D-GlcNAc-(1-&gt;4)-beta-D-GlcNAc)-L-asparaginyl-[protein] + beta-D-glucose</text>
        <dbReference type="Rhea" id="RHEA:55988"/>
        <dbReference type="Rhea" id="RHEA-COMP:12806"/>
        <dbReference type="Rhea" id="RHEA-COMP:14355"/>
        <dbReference type="ChEBI" id="CHEBI:15377"/>
        <dbReference type="ChEBI" id="CHEBI:15903"/>
        <dbReference type="ChEBI" id="CHEBI:59082"/>
        <dbReference type="ChEBI" id="CHEBI:132537"/>
        <dbReference type="EC" id="3.2.1.106"/>
    </reaction>
</comment>
<evidence type="ECO:0000259" key="16">
    <source>
        <dbReference type="Pfam" id="PF16923"/>
    </source>
</evidence>
<keyword evidence="4 13" id="KW-0812">Transmembrane</keyword>
<evidence type="ECO:0000256" key="11">
    <source>
        <dbReference type="ARBA" id="ARBA00023295"/>
    </source>
</evidence>
<evidence type="ECO:0000256" key="9">
    <source>
        <dbReference type="ARBA" id="ARBA00023136"/>
    </source>
</evidence>
<reference evidence="17" key="2">
    <citation type="submission" date="2021-01" db="UniProtKB">
        <authorList>
            <consortium name="EnsemblMetazoa"/>
        </authorList>
    </citation>
    <scope>IDENTIFICATION</scope>
</reference>
<dbReference type="InParanoid" id="A0A7M6W8D8"/>
<dbReference type="SUPFAM" id="SSF48208">
    <property type="entry name" value="Six-hairpin glycosidases"/>
    <property type="match status" value="1"/>
</dbReference>
<comment type="subcellular location">
    <subcellularLocation>
        <location evidence="1 13">Endoplasmic reticulum membrane</location>
        <topology evidence="1 13">Single-pass type II membrane protein</topology>
    </subcellularLocation>
</comment>
<evidence type="ECO:0000256" key="6">
    <source>
        <dbReference type="ARBA" id="ARBA00022824"/>
    </source>
</evidence>
<evidence type="ECO:0000256" key="7">
    <source>
        <dbReference type="ARBA" id="ARBA00022968"/>
    </source>
</evidence>
<sequence>MAARTRIADSGGGARSRETKHAKSGNGAQSRNNETQSTSKNFLVFLLTSLIVSVPLMLLWYQHVLRSAVKTPLSAPLTIANDASSAANSPGRFWGTYRPGVYFGLKTRSPKSPVAGLMWFQQPTSPSQNPDLKFRHTCEQGDGLDKYGWLEHDGVNFGIQDIFDGPLQIKTAFAKSGGGAHGGDWSASISARYKDGVDAAKEKSALSLLFYFALDGQGSIEPILNGNQLQGIKGTTEELGKFVLRFPQSTKVKMNNYLVSYTPGLHAIKDLVTRRFKYHKKKTQLLGLVGNDQQTIEASPDKTANIIVYQVTVAPPYIMDVVFESGSKMNRGKELAGSELTSLVQSYSDDFNKLFEEKFSLTGKGYGPSEVAFAKATMSNMIGGIGYFYGSSIVKSKHNTEPVAYWEAPLYTAVPSRSFFPRGFLWDEGFHNLLISKWNPYISIDIIGHWLDLMNADGWIPREQILDSEARSKVPAEFVVQHDTNANPPTFFLPLQSLLRDGSSVIPKKEFVSFLKHIYPRLDKWYQWFNTTQYGPVPTSYRWRGRESKTNRELNPKTLTSGFDDYPRASHPSNEERHIDLRCWMALASSVMVEIGKTIGLPYAQYEHTLQLLTNNALLDKLHWSPKAKMFSDFGNHTTRVVLERPHPPPRQPGQPPAQQMEMVRVVKSKVGPTNKYVNSFGYVSLFPFLLQILDPNSDRLGKTLTDMKNPDMLWTNYGLRSLSKSDPLYMKHNTEHDAPYWRGAVWINVNYLAVRALHHYANVPGPYAATAKEMYSELRANIINNIIKQYNRSGYVWENYNDISGKGQGCHPFTGWSALVVLMMSESY</sequence>
<evidence type="ECO:0000256" key="4">
    <source>
        <dbReference type="ARBA" id="ARBA00022692"/>
    </source>
</evidence>
<feature type="transmembrane region" description="Helical" evidence="13">
    <location>
        <begin position="41"/>
        <end position="61"/>
    </location>
</feature>
<dbReference type="OMA" id="FNWYNTT"/>
<evidence type="ECO:0000256" key="14">
    <source>
        <dbReference type="SAM" id="MobiDB-lite"/>
    </source>
</evidence>
<dbReference type="RefSeq" id="NP_001157279.1">
    <property type="nucleotide sequence ID" value="NM_001163807.1"/>
</dbReference>
<dbReference type="Proteomes" id="UP000007110">
    <property type="component" value="Unassembled WGS sequence"/>
</dbReference>
<feature type="region of interest" description="Disordered" evidence="14">
    <location>
        <begin position="546"/>
        <end position="572"/>
    </location>
</feature>
<dbReference type="OrthoDB" id="410058at2759"/>
<dbReference type="Pfam" id="PF16923">
    <property type="entry name" value="Glyco_hydro_63N"/>
    <property type="match status" value="1"/>
</dbReference>
<dbReference type="KEGG" id="spu:591837"/>
<comment type="function">
    <text evidence="13">Cleaves the distal alpha 1,2-linked glucose residue from the Glc(3)Man(9)GlcNAc(2) oligosaccharide precursor.</text>
</comment>
<keyword evidence="6 13" id="KW-0256">Endoplasmic reticulum</keyword>
<dbReference type="InterPro" id="IPR031631">
    <property type="entry name" value="Glyco_hydro_63N"/>
</dbReference>
<keyword evidence="18" id="KW-1185">Reference proteome</keyword>
<evidence type="ECO:0000313" key="17">
    <source>
        <dbReference type="EnsemblMetazoa" id="NP_001157279"/>
    </source>
</evidence>
<dbReference type="PANTHER" id="PTHR10412:SF11">
    <property type="entry name" value="MANNOSYL-OLIGOSACCHARIDE GLUCOSIDASE"/>
    <property type="match status" value="1"/>
</dbReference>
<dbReference type="EC" id="3.2.1.106" evidence="12 13"/>
<dbReference type="GO" id="GO:0005789">
    <property type="term" value="C:endoplasmic reticulum membrane"/>
    <property type="evidence" value="ECO:0000318"/>
    <property type="project" value="GO_Central"/>
</dbReference>
<feature type="region of interest" description="Disordered" evidence="14">
    <location>
        <begin position="1"/>
        <end position="34"/>
    </location>
</feature>
<dbReference type="GO" id="GO:0004573">
    <property type="term" value="F:Glc3Man9GlcNAc2 oligosaccharide glucosidase activity"/>
    <property type="evidence" value="ECO:0000318"/>
    <property type="project" value="GO_Central"/>
</dbReference>
<evidence type="ECO:0000256" key="10">
    <source>
        <dbReference type="ARBA" id="ARBA00023180"/>
    </source>
</evidence>
<keyword evidence="11 13" id="KW-0326">Glycosidase</keyword>
<dbReference type="GO" id="GO:0006487">
    <property type="term" value="P:protein N-linked glycosylation"/>
    <property type="evidence" value="ECO:0000318"/>
    <property type="project" value="GO_Central"/>
</dbReference>
<dbReference type="PANTHER" id="PTHR10412">
    <property type="entry name" value="MANNOSYL-OLIGOSACCHARIDE GLUCOSIDASE"/>
    <property type="match status" value="1"/>
</dbReference>
<dbReference type="Gene3D" id="1.50.10.10">
    <property type="match status" value="1"/>
</dbReference>
<keyword evidence="9 13" id="KW-0472">Membrane</keyword>
<organism evidence="17 18">
    <name type="scientific">Strongylocentrotus purpuratus</name>
    <name type="common">Purple sea urchin</name>
    <dbReference type="NCBI Taxonomy" id="7668"/>
    <lineage>
        <taxon>Eukaryota</taxon>
        <taxon>Metazoa</taxon>
        <taxon>Echinodermata</taxon>
        <taxon>Eleutherozoa</taxon>
        <taxon>Echinozoa</taxon>
        <taxon>Echinoidea</taxon>
        <taxon>Euechinoidea</taxon>
        <taxon>Echinacea</taxon>
        <taxon>Camarodonta</taxon>
        <taxon>Echinidea</taxon>
        <taxon>Strongylocentrotidae</taxon>
        <taxon>Strongylocentrotus</taxon>
    </lineage>
</organism>
<evidence type="ECO:0000259" key="15">
    <source>
        <dbReference type="Pfam" id="PF03200"/>
    </source>
</evidence>
<dbReference type="CTD" id="7841"/>
<keyword evidence="8 13" id="KW-1133">Transmembrane helix</keyword>
<evidence type="ECO:0000313" key="18">
    <source>
        <dbReference type="Proteomes" id="UP000007110"/>
    </source>
</evidence>
<comment type="similarity">
    <text evidence="3 13">Belongs to the glycosyl hydrolase 63 family.</text>
</comment>
<protein>
    <recommendedName>
        <fullName evidence="12 13">Mannosyl-oligosaccharide glucosidase</fullName>
        <ecNumber evidence="12 13">3.2.1.106</ecNumber>
    </recommendedName>
</protein>
<evidence type="ECO:0000256" key="3">
    <source>
        <dbReference type="ARBA" id="ARBA00010833"/>
    </source>
</evidence>
<keyword evidence="7" id="KW-0735">Signal-anchor</keyword>
<comment type="pathway">
    <text evidence="2">Glycan metabolism; N-glycan degradation.</text>
</comment>